<sequence>MLHNQAFGPLGHIAEWLSILYTYITDRNTKFFQQAILKRARKNRIVFILDEHGNSVASPDDIANVLLTYFNQLFTTQIHDNNTTTNQEHEATISDDFTLSVPNDKELYELLRQMKRDASPAPDGLNVAFYIAAWPWIKNEVTELIRNFYNAGQFPPQLNSTCIVLIPKTHEPNNPKDFRPISLCIVIYKLISKSLVLRSKDHLPDYVHASQAASIQGRHITTNIILVQEIVHSFRLSS</sequence>
<dbReference type="PANTHER" id="PTHR46890">
    <property type="entry name" value="NON-LTR RETROLELEMENT REVERSE TRANSCRIPTASE-LIKE PROTEIN-RELATED"/>
    <property type="match status" value="1"/>
</dbReference>
<evidence type="ECO:0000313" key="1">
    <source>
        <dbReference type="EMBL" id="GJN18562.1"/>
    </source>
</evidence>
<reference evidence="1" key="1">
    <citation type="journal article" date="2018" name="DNA Res.">
        <title>Multiple hybrid de novo genome assembly of finger millet, an orphan allotetraploid crop.</title>
        <authorList>
            <person name="Hatakeyama M."/>
            <person name="Aluri S."/>
            <person name="Balachadran M.T."/>
            <person name="Sivarajan S.R."/>
            <person name="Patrignani A."/>
            <person name="Gruter S."/>
            <person name="Poveda L."/>
            <person name="Shimizu-Inatsugi R."/>
            <person name="Baeten J."/>
            <person name="Francoijs K.J."/>
            <person name="Nataraja K.N."/>
            <person name="Reddy Y.A.N."/>
            <person name="Phadnis S."/>
            <person name="Ravikumar R.L."/>
            <person name="Schlapbach R."/>
            <person name="Sreeman S.M."/>
            <person name="Shimizu K.K."/>
        </authorList>
    </citation>
    <scope>NUCLEOTIDE SEQUENCE</scope>
</reference>
<name>A0AAV5E7I4_ELECO</name>
<accession>A0AAV5E7I4</accession>
<organism evidence="1 2">
    <name type="scientific">Eleusine coracana subsp. coracana</name>
    <dbReference type="NCBI Taxonomy" id="191504"/>
    <lineage>
        <taxon>Eukaryota</taxon>
        <taxon>Viridiplantae</taxon>
        <taxon>Streptophyta</taxon>
        <taxon>Embryophyta</taxon>
        <taxon>Tracheophyta</taxon>
        <taxon>Spermatophyta</taxon>
        <taxon>Magnoliopsida</taxon>
        <taxon>Liliopsida</taxon>
        <taxon>Poales</taxon>
        <taxon>Poaceae</taxon>
        <taxon>PACMAD clade</taxon>
        <taxon>Chloridoideae</taxon>
        <taxon>Cynodonteae</taxon>
        <taxon>Eleusininae</taxon>
        <taxon>Eleusine</taxon>
    </lineage>
</organism>
<proteinExistence type="predicted"/>
<keyword evidence="2" id="KW-1185">Reference proteome</keyword>
<dbReference type="AlphaFoldDB" id="A0AAV5E7I4"/>
<comment type="caution">
    <text evidence="1">The sequence shown here is derived from an EMBL/GenBank/DDBJ whole genome shotgun (WGS) entry which is preliminary data.</text>
</comment>
<dbReference type="Proteomes" id="UP001054889">
    <property type="component" value="Unassembled WGS sequence"/>
</dbReference>
<gene>
    <name evidence="1" type="primary">gb05734</name>
    <name evidence="1" type="ORF">PR202_gb05734</name>
</gene>
<reference evidence="1" key="2">
    <citation type="submission" date="2021-12" db="EMBL/GenBank/DDBJ databases">
        <title>Resequencing data analysis of finger millet.</title>
        <authorList>
            <person name="Hatakeyama M."/>
            <person name="Aluri S."/>
            <person name="Balachadran M.T."/>
            <person name="Sivarajan S.R."/>
            <person name="Poveda L."/>
            <person name="Shimizu-Inatsugi R."/>
            <person name="Schlapbach R."/>
            <person name="Sreeman S.M."/>
            <person name="Shimizu K.K."/>
        </authorList>
    </citation>
    <scope>NUCLEOTIDE SEQUENCE</scope>
</reference>
<protein>
    <submittedName>
        <fullName evidence="1">Uncharacterized protein</fullName>
    </submittedName>
</protein>
<dbReference type="EMBL" id="BQKI01000073">
    <property type="protein sequence ID" value="GJN18562.1"/>
    <property type="molecule type" value="Genomic_DNA"/>
</dbReference>
<dbReference type="InterPro" id="IPR052343">
    <property type="entry name" value="Retrotransposon-Effector_Assoc"/>
</dbReference>
<dbReference type="PANTHER" id="PTHR46890:SF1">
    <property type="entry name" value="REVERSE TRANSCRIPTASE DOMAIN-CONTAINING PROTEIN"/>
    <property type="match status" value="1"/>
</dbReference>
<evidence type="ECO:0000313" key="2">
    <source>
        <dbReference type="Proteomes" id="UP001054889"/>
    </source>
</evidence>